<dbReference type="EMBL" id="CAEZWU010000113">
    <property type="protein sequence ID" value="CAB4671270.1"/>
    <property type="molecule type" value="Genomic_DNA"/>
</dbReference>
<accession>A0A6J7UGY6</accession>
<name>A0A6J7UGY6_9ZZZZ</name>
<dbReference type="AlphaFoldDB" id="A0A6J7UGY6"/>
<reference evidence="2" key="1">
    <citation type="submission" date="2020-05" db="EMBL/GenBank/DDBJ databases">
        <authorList>
            <person name="Chiriac C."/>
            <person name="Salcher M."/>
            <person name="Ghai R."/>
            <person name="Kavagutti S V."/>
        </authorList>
    </citation>
    <scope>NUCLEOTIDE SEQUENCE</scope>
</reference>
<evidence type="ECO:0000313" key="1">
    <source>
        <dbReference type="EMBL" id="CAB4671270.1"/>
    </source>
</evidence>
<gene>
    <name evidence="1" type="ORF">UFOPK2292_00818</name>
    <name evidence="2" type="ORF">UFOPK4345_00773</name>
</gene>
<organism evidence="2">
    <name type="scientific">freshwater metagenome</name>
    <dbReference type="NCBI Taxonomy" id="449393"/>
    <lineage>
        <taxon>unclassified sequences</taxon>
        <taxon>metagenomes</taxon>
        <taxon>ecological metagenomes</taxon>
    </lineage>
</organism>
<proteinExistence type="predicted"/>
<protein>
    <submittedName>
        <fullName evidence="2">Unannotated protein</fullName>
    </submittedName>
</protein>
<sequence>MCATYSLLAGLAFVSLLLFVSLFVSVLLAEFSEPALLDELLVSPLEALVVELVEAVVVDPEDELELVFELAALSFL</sequence>
<evidence type="ECO:0000313" key="2">
    <source>
        <dbReference type="EMBL" id="CAB5065213.1"/>
    </source>
</evidence>
<dbReference type="EMBL" id="CAFBQV010000109">
    <property type="protein sequence ID" value="CAB5065213.1"/>
    <property type="molecule type" value="Genomic_DNA"/>
</dbReference>